<dbReference type="SUPFAM" id="SSF56601">
    <property type="entry name" value="beta-lactamase/transpeptidase-like"/>
    <property type="match status" value="1"/>
</dbReference>
<reference evidence="2 3" key="1">
    <citation type="submission" date="2018-06" db="EMBL/GenBank/DDBJ databases">
        <authorList>
            <consortium name="Pathogen Informatics"/>
            <person name="Doyle S."/>
        </authorList>
    </citation>
    <scope>NUCLEOTIDE SEQUENCE [LARGE SCALE GENOMIC DNA]</scope>
    <source>
        <strain evidence="2 3">NCTC10764</strain>
    </source>
</reference>
<dbReference type="GO" id="GO:0071555">
    <property type="term" value="P:cell wall organization"/>
    <property type="evidence" value="ECO:0007669"/>
    <property type="project" value="TreeGrafter"/>
</dbReference>
<name>A0A376K0B6_ECOLX</name>
<feature type="domain" description="Penicillin-binding protein dimerisation" evidence="1">
    <location>
        <begin position="2"/>
        <end position="61"/>
    </location>
</feature>
<evidence type="ECO:0000259" key="1">
    <source>
        <dbReference type="Pfam" id="PF03717"/>
    </source>
</evidence>
<dbReference type="PANTHER" id="PTHR30627:SF2">
    <property type="entry name" value="PEPTIDOGLYCAN D,D-TRANSPEPTIDASE MRDA"/>
    <property type="match status" value="1"/>
</dbReference>
<organism evidence="2 3">
    <name type="scientific">Escherichia coli</name>
    <dbReference type="NCBI Taxonomy" id="562"/>
    <lineage>
        <taxon>Bacteria</taxon>
        <taxon>Pseudomonadati</taxon>
        <taxon>Pseudomonadota</taxon>
        <taxon>Gammaproteobacteria</taxon>
        <taxon>Enterobacterales</taxon>
        <taxon>Enterobacteriaceae</taxon>
        <taxon>Escherichia</taxon>
    </lineage>
</organism>
<dbReference type="AlphaFoldDB" id="A0A376K0B6"/>
<dbReference type="Gene3D" id="3.90.1310.10">
    <property type="entry name" value="Penicillin-binding protein 2a (Domain 2)"/>
    <property type="match status" value="1"/>
</dbReference>
<dbReference type="Gene3D" id="3.40.710.10">
    <property type="entry name" value="DD-peptidase/beta-lactamase superfamily"/>
    <property type="match status" value="1"/>
</dbReference>
<gene>
    <name evidence="2" type="primary">mrdA_2</name>
    <name evidence="2" type="ORF">NCTC10764_05004</name>
</gene>
<dbReference type="GO" id="GO:0008658">
    <property type="term" value="F:penicillin binding"/>
    <property type="evidence" value="ECO:0007669"/>
    <property type="project" value="InterPro"/>
</dbReference>
<sequence>MSKINDKDVERLNNDGKLANYAATHDIGKLGIERYYEDVLHGQTGYEEVEVNNRGRVIRQLKEVPPQAGHDIYLTLDLKLQQYIETLLAGSRAAVVVTDPRTGGGAGAGFHA</sequence>
<dbReference type="GO" id="GO:0005886">
    <property type="term" value="C:plasma membrane"/>
    <property type="evidence" value="ECO:0007669"/>
    <property type="project" value="TreeGrafter"/>
</dbReference>
<dbReference type="InterPro" id="IPR050515">
    <property type="entry name" value="Beta-lactam/transpept"/>
</dbReference>
<dbReference type="GO" id="GO:0071972">
    <property type="term" value="F:peptidoglycan L,D-transpeptidase activity"/>
    <property type="evidence" value="ECO:0007669"/>
    <property type="project" value="TreeGrafter"/>
</dbReference>
<evidence type="ECO:0000313" key="2">
    <source>
        <dbReference type="EMBL" id="STE76258.1"/>
    </source>
</evidence>
<evidence type="ECO:0000313" key="3">
    <source>
        <dbReference type="Proteomes" id="UP000255201"/>
    </source>
</evidence>
<proteinExistence type="predicted"/>
<accession>A0A376K0B6</accession>
<dbReference type="Proteomes" id="UP000255201">
    <property type="component" value="Unassembled WGS sequence"/>
</dbReference>
<protein>
    <submittedName>
        <fullName evidence="2">Penicillin-binding protein 2</fullName>
    </submittedName>
</protein>
<dbReference type="Pfam" id="PF03717">
    <property type="entry name" value="PBP_dimer"/>
    <property type="match status" value="1"/>
</dbReference>
<dbReference type="PANTHER" id="PTHR30627">
    <property type="entry name" value="PEPTIDOGLYCAN D,D-TRANSPEPTIDASE"/>
    <property type="match status" value="1"/>
</dbReference>
<dbReference type="InterPro" id="IPR005311">
    <property type="entry name" value="PBP_dimer"/>
</dbReference>
<dbReference type="InterPro" id="IPR012338">
    <property type="entry name" value="Beta-lactam/transpept-like"/>
</dbReference>
<dbReference type="EMBL" id="UFZL01000003">
    <property type="protein sequence ID" value="STE76258.1"/>
    <property type="molecule type" value="Genomic_DNA"/>
</dbReference>